<gene>
    <name evidence="1" type="ORF">OPT61_g5227</name>
</gene>
<keyword evidence="2" id="KW-1185">Reference proteome</keyword>
<name>A0ACC2IB16_9PLEO</name>
<organism evidence="1 2">
    <name type="scientific">Boeremia exigua</name>
    <dbReference type="NCBI Taxonomy" id="749465"/>
    <lineage>
        <taxon>Eukaryota</taxon>
        <taxon>Fungi</taxon>
        <taxon>Dikarya</taxon>
        <taxon>Ascomycota</taxon>
        <taxon>Pezizomycotina</taxon>
        <taxon>Dothideomycetes</taxon>
        <taxon>Pleosporomycetidae</taxon>
        <taxon>Pleosporales</taxon>
        <taxon>Pleosporineae</taxon>
        <taxon>Didymellaceae</taxon>
        <taxon>Boeremia</taxon>
    </lineage>
</organism>
<protein>
    <submittedName>
        <fullName evidence="1">Uncharacterized protein</fullName>
    </submittedName>
</protein>
<reference evidence="1" key="1">
    <citation type="submission" date="2022-11" db="EMBL/GenBank/DDBJ databases">
        <title>Genome Sequence of Boeremia exigua.</title>
        <authorList>
            <person name="Buettner E."/>
        </authorList>
    </citation>
    <scope>NUCLEOTIDE SEQUENCE</scope>
    <source>
        <strain evidence="1">CU02</strain>
    </source>
</reference>
<proteinExistence type="predicted"/>
<comment type="caution">
    <text evidence="1">The sequence shown here is derived from an EMBL/GenBank/DDBJ whole genome shotgun (WGS) entry which is preliminary data.</text>
</comment>
<evidence type="ECO:0000313" key="2">
    <source>
        <dbReference type="Proteomes" id="UP001153331"/>
    </source>
</evidence>
<dbReference type="Proteomes" id="UP001153331">
    <property type="component" value="Unassembled WGS sequence"/>
</dbReference>
<accession>A0ACC2IB16</accession>
<dbReference type="EMBL" id="JAPHNI010000328">
    <property type="protein sequence ID" value="KAJ8112399.1"/>
    <property type="molecule type" value="Genomic_DNA"/>
</dbReference>
<evidence type="ECO:0000313" key="1">
    <source>
        <dbReference type="EMBL" id="KAJ8112399.1"/>
    </source>
</evidence>
<sequence>MRPAALGRRAPDKDCPATSTKNTATFRSARGQKLNKGLMSAQRARSAFATDSVQSTLAYHIKGPVNRAIVAIENKAARKALRNSQSRSSIRMPAKTGAENNVVTTSGARLRWRFPQFASALACSAFHIEPVDHVESPTMQGHRVLMPRVDHARGAVVKTRVYALLGHFAGCSARVGVVVKQAQTHGATVSLQHTAGVGHPMRKQPHYYPSVAPAKHKWWALECRTSRGPEGPTPERTNALEHDKYDEHNAEEEVQSTGARRANITESPRNMQVLVFAIRDRSDGGVSTPQ</sequence>